<dbReference type="InterPro" id="IPR006015">
    <property type="entry name" value="Universal_stress_UspA"/>
</dbReference>
<name>A0ABP6LZX6_9ACTN</name>
<dbReference type="Pfam" id="PF00582">
    <property type="entry name" value="Usp"/>
    <property type="match status" value="2"/>
</dbReference>
<organism evidence="4 5">
    <name type="scientific">Streptomyces glomeratus</name>
    <dbReference type="NCBI Taxonomy" id="284452"/>
    <lineage>
        <taxon>Bacteria</taxon>
        <taxon>Bacillati</taxon>
        <taxon>Actinomycetota</taxon>
        <taxon>Actinomycetes</taxon>
        <taxon>Kitasatosporales</taxon>
        <taxon>Streptomycetaceae</taxon>
        <taxon>Streptomyces</taxon>
    </lineage>
</organism>
<dbReference type="PANTHER" id="PTHR46553">
    <property type="entry name" value="ADENINE NUCLEOTIDE ALPHA HYDROLASES-LIKE SUPERFAMILY PROTEIN"/>
    <property type="match status" value="1"/>
</dbReference>
<feature type="domain" description="UspA" evidence="3">
    <location>
        <begin position="166"/>
        <end position="304"/>
    </location>
</feature>
<keyword evidence="5" id="KW-1185">Reference proteome</keyword>
<dbReference type="PANTHER" id="PTHR46553:SF3">
    <property type="entry name" value="ADENINE NUCLEOTIDE ALPHA HYDROLASES-LIKE SUPERFAMILY PROTEIN"/>
    <property type="match status" value="1"/>
</dbReference>
<evidence type="ECO:0000259" key="3">
    <source>
        <dbReference type="Pfam" id="PF00582"/>
    </source>
</evidence>
<dbReference type="EMBL" id="BAAAUF010000056">
    <property type="protein sequence ID" value="GAA3066108.1"/>
    <property type="molecule type" value="Genomic_DNA"/>
</dbReference>
<evidence type="ECO:0000313" key="5">
    <source>
        <dbReference type="Proteomes" id="UP001501532"/>
    </source>
</evidence>
<evidence type="ECO:0000256" key="2">
    <source>
        <dbReference type="SAM" id="MobiDB-lite"/>
    </source>
</evidence>
<reference evidence="5" key="1">
    <citation type="journal article" date="2019" name="Int. J. Syst. Evol. Microbiol.">
        <title>The Global Catalogue of Microorganisms (GCM) 10K type strain sequencing project: providing services to taxonomists for standard genome sequencing and annotation.</title>
        <authorList>
            <consortium name="The Broad Institute Genomics Platform"/>
            <consortium name="The Broad Institute Genome Sequencing Center for Infectious Disease"/>
            <person name="Wu L."/>
            <person name="Ma J."/>
        </authorList>
    </citation>
    <scope>NUCLEOTIDE SEQUENCE [LARGE SCALE GENOMIC DNA]</scope>
    <source>
        <strain evidence="5">JCM 9091</strain>
    </source>
</reference>
<comment type="caution">
    <text evidence="4">The sequence shown here is derived from an EMBL/GenBank/DDBJ whole genome shotgun (WGS) entry which is preliminary data.</text>
</comment>
<evidence type="ECO:0000313" key="4">
    <source>
        <dbReference type="EMBL" id="GAA3066108.1"/>
    </source>
</evidence>
<feature type="region of interest" description="Disordered" evidence="2">
    <location>
        <begin position="62"/>
        <end position="93"/>
    </location>
</feature>
<dbReference type="PRINTS" id="PR01438">
    <property type="entry name" value="UNVRSLSTRESS"/>
</dbReference>
<feature type="compositionally biased region" description="Basic and acidic residues" evidence="2">
    <location>
        <begin position="69"/>
        <end position="80"/>
    </location>
</feature>
<dbReference type="SUPFAM" id="SSF52402">
    <property type="entry name" value="Adenine nucleotide alpha hydrolases-like"/>
    <property type="match status" value="2"/>
</dbReference>
<comment type="similarity">
    <text evidence="1">Belongs to the universal stress protein A family.</text>
</comment>
<proteinExistence type="inferred from homology"/>
<dbReference type="InterPro" id="IPR006016">
    <property type="entry name" value="UspA"/>
</dbReference>
<dbReference type="Proteomes" id="UP001501532">
    <property type="component" value="Unassembled WGS sequence"/>
</dbReference>
<accession>A0ABP6LZX6</accession>
<sequence length="307" mass="32840">MLRAAAARRKAVERMELPLVVGVDGSESSLTAVDWAVDEAARHGLRLRLVYASLWERYEYEGESPSDDPEQRSEEARVGDVVDSAAARARRRDPAVEVSTNVRPEDSVSALLHEGRSAAVLVTGCRGRGGLKGLLLGSVSLAVAARAYCPVIVVRGDPAGLAGAHERILLGAGDPASTAEAVRFAFREAEARDCVLDVVRAWRRPAHEATDHSAPAGVPVRLHEQRASLLLDALLRDAAADHPGVRVRPTTVEGPARTVLLKRSAAADLVIIGARRRKGHLGLQLGRVGHTLLHHADCPVAIVPQHE</sequence>
<dbReference type="InterPro" id="IPR014729">
    <property type="entry name" value="Rossmann-like_a/b/a_fold"/>
</dbReference>
<dbReference type="Gene3D" id="3.40.50.620">
    <property type="entry name" value="HUPs"/>
    <property type="match status" value="2"/>
</dbReference>
<protein>
    <submittedName>
        <fullName evidence="4">Universal stress protein</fullName>
    </submittedName>
</protein>
<feature type="domain" description="UspA" evidence="3">
    <location>
        <begin position="19"/>
        <end position="155"/>
    </location>
</feature>
<gene>
    <name evidence="4" type="ORF">GCM10010448_56930</name>
</gene>
<evidence type="ECO:0000256" key="1">
    <source>
        <dbReference type="ARBA" id="ARBA00008791"/>
    </source>
</evidence>